<keyword evidence="2" id="KW-0472">Membrane</keyword>
<dbReference type="GO" id="GO:0016020">
    <property type="term" value="C:membrane"/>
    <property type="evidence" value="ECO:0007669"/>
    <property type="project" value="UniProtKB-SubCell"/>
</dbReference>
<sequence length="154" mass="16634">MAALAMLAASATAFALVSHFQRTMIDEQTAHIRVLAAEKAGELTARVLTYTAATVDDDVAEAKTHLTGEFLESYSALTADTIIPQAKQGQVETHWEASGSSVITAESDSAMVLVFLRGTTVSAANPAPTYRFSSVRVRVEEYADQWRISQLEPL</sequence>
<evidence type="ECO:0000256" key="1">
    <source>
        <dbReference type="ARBA" id="ARBA00004370"/>
    </source>
</evidence>
<dbReference type="PANTHER" id="PTHR37042:SF4">
    <property type="entry name" value="OUTER MEMBRANE PROTEIN RV1973"/>
    <property type="match status" value="1"/>
</dbReference>
<proteinExistence type="predicted"/>
<evidence type="ECO:0008006" key="6">
    <source>
        <dbReference type="Google" id="ProtNLM"/>
    </source>
</evidence>
<dbReference type="Proteomes" id="UP000287519">
    <property type="component" value="Unassembled WGS sequence"/>
</dbReference>
<dbReference type="PANTHER" id="PTHR37042">
    <property type="entry name" value="OUTER MEMBRANE PROTEIN RV1973"/>
    <property type="match status" value="1"/>
</dbReference>
<gene>
    <name evidence="4" type="ORF">Rhow_005177</name>
</gene>
<comment type="caution">
    <text evidence="4">The sequence shown here is derived from an EMBL/GenBank/DDBJ whole genome shotgun (WGS) entry which is preliminary data.</text>
</comment>
<feature type="chain" id="PRO_5039311692" description="Mce-associated membrane protein" evidence="3">
    <location>
        <begin position="16"/>
        <end position="154"/>
    </location>
</feature>
<protein>
    <recommendedName>
        <fullName evidence="6">Mce-associated membrane protein</fullName>
    </recommendedName>
</protein>
<accession>A0A402CD51</accession>
<evidence type="ECO:0000256" key="2">
    <source>
        <dbReference type="ARBA" id="ARBA00023136"/>
    </source>
</evidence>
<evidence type="ECO:0000256" key="3">
    <source>
        <dbReference type="SAM" id="SignalP"/>
    </source>
</evidence>
<dbReference type="EMBL" id="BHYM01000045">
    <property type="protein sequence ID" value="GCE41518.1"/>
    <property type="molecule type" value="Genomic_DNA"/>
</dbReference>
<reference evidence="4 5" key="1">
    <citation type="submission" date="2018-11" db="EMBL/GenBank/DDBJ databases">
        <title>Microbial catabolism of amino acid.</title>
        <authorList>
            <person name="Hibi M."/>
            <person name="Ogawa J."/>
        </authorList>
    </citation>
    <scope>NUCLEOTIDE SEQUENCE [LARGE SCALE GENOMIC DNA]</scope>
    <source>
        <strain evidence="4 5">C31-06</strain>
    </source>
</reference>
<keyword evidence="5" id="KW-1185">Reference proteome</keyword>
<organism evidence="4 5">
    <name type="scientific">Rhodococcus wratislaviensis</name>
    <name type="common">Tsukamurella wratislaviensis</name>
    <dbReference type="NCBI Taxonomy" id="44752"/>
    <lineage>
        <taxon>Bacteria</taxon>
        <taxon>Bacillati</taxon>
        <taxon>Actinomycetota</taxon>
        <taxon>Actinomycetes</taxon>
        <taxon>Mycobacteriales</taxon>
        <taxon>Nocardiaceae</taxon>
        <taxon>Rhodococcus</taxon>
    </lineage>
</organism>
<comment type="subcellular location">
    <subcellularLocation>
        <location evidence="1">Membrane</location>
    </subcellularLocation>
</comment>
<keyword evidence="3" id="KW-0732">Signal</keyword>
<evidence type="ECO:0000313" key="5">
    <source>
        <dbReference type="Proteomes" id="UP000287519"/>
    </source>
</evidence>
<evidence type="ECO:0000313" key="4">
    <source>
        <dbReference type="EMBL" id="GCE41518.1"/>
    </source>
</evidence>
<feature type="signal peptide" evidence="3">
    <location>
        <begin position="1"/>
        <end position="15"/>
    </location>
</feature>
<dbReference type="AlphaFoldDB" id="A0A402CD51"/>
<name>A0A402CD51_RHOWR</name>